<protein>
    <submittedName>
        <fullName evidence="1">Uncharacterized protein</fullName>
    </submittedName>
</protein>
<evidence type="ECO:0000313" key="1">
    <source>
        <dbReference type="EMBL" id="MMS79819.1"/>
    </source>
</evidence>
<comment type="caution">
    <text evidence="1">The sequence shown here is derived from an EMBL/GenBank/DDBJ whole genome shotgun (WGS) entry which is preliminary data.</text>
</comment>
<name>A0A403T7P0_SALER</name>
<dbReference type="Proteomes" id="UP000839526">
    <property type="component" value="Unassembled WGS sequence"/>
</dbReference>
<gene>
    <name evidence="1" type="ORF">D9O31_25805</name>
</gene>
<dbReference type="EMBL" id="RWAH01000050">
    <property type="protein sequence ID" value="MMS79819.1"/>
    <property type="molecule type" value="Genomic_DNA"/>
</dbReference>
<reference evidence="1" key="1">
    <citation type="submission" date="2018-10" db="EMBL/GenBank/DDBJ databases">
        <authorList>
            <consortium name="PulseNet: The National Subtyping Network for Foodborne Disease Surveillance"/>
            <person name="Tarr C.L."/>
            <person name="Trees E."/>
            <person name="Katz L.S."/>
            <person name="Carleton-Romer H.A."/>
            <person name="Stroika S."/>
            <person name="Kucerova Z."/>
            <person name="Roache K.F."/>
            <person name="Sabol A.L."/>
            <person name="Besser J."/>
            <person name="Gerner-Smidt P."/>
        </authorList>
    </citation>
    <scope>NUCLEOTIDE SEQUENCE [LARGE SCALE GENOMIC DNA]</scope>
    <source>
        <strain evidence="1">PNUSAS052121</strain>
    </source>
</reference>
<organism evidence="1">
    <name type="scientific">Salmonella enterica</name>
    <name type="common">Salmonella choleraesuis</name>
    <dbReference type="NCBI Taxonomy" id="28901"/>
    <lineage>
        <taxon>Bacteria</taxon>
        <taxon>Pseudomonadati</taxon>
        <taxon>Pseudomonadota</taxon>
        <taxon>Gammaproteobacteria</taxon>
        <taxon>Enterobacterales</taxon>
        <taxon>Enterobacteriaceae</taxon>
        <taxon>Salmonella</taxon>
    </lineage>
</organism>
<accession>A0A403T7P0</accession>
<dbReference type="AlphaFoldDB" id="A0A403T7P0"/>
<proteinExistence type="predicted"/>
<sequence length="80" mass="9549">MTHYTAENIRDILNREGNRSGFAFDNFGPYFVNAERLKAMKNKFAQMLENDAERQVKRIPERTKKSINRWFSFLAERYGI</sequence>